<name>A0A9D2JUZ6_9BACT</name>
<keyword evidence="2" id="KW-0808">Transferase</keyword>
<dbReference type="GO" id="GO:0016757">
    <property type="term" value="F:glycosyltransferase activity"/>
    <property type="evidence" value="ECO:0007669"/>
    <property type="project" value="UniProtKB-KW"/>
</dbReference>
<feature type="domain" description="Glycosyltransferase subfamily 4-like N-terminal" evidence="1">
    <location>
        <begin position="14"/>
        <end position="107"/>
    </location>
</feature>
<proteinExistence type="predicted"/>
<evidence type="ECO:0000259" key="1">
    <source>
        <dbReference type="Pfam" id="PF13439"/>
    </source>
</evidence>
<evidence type="ECO:0000313" key="3">
    <source>
        <dbReference type="Proteomes" id="UP000824055"/>
    </source>
</evidence>
<dbReference type="InterPro" id="IPR028098">
    <property type="entry name" value="Glyco_trans_4-like_N"/>
</dbReference>
<dbReference type="AlphaFoldDB" id="A0A9D2JUZ6"/>
<organism evidence="2 3">
    <name type="scientific">Candidatus Prevotella avicola</name>
    <dbReference type="NCBI Taxonomy" id="2838738"/>
    <lineage>
        <taxon>Bacteria</taxon>
        <taxon>Pseudomonadati</taxon>
        <taxon>Bacteroidota</taxon>
        <taxon>Bacteroidia</taxon>
        <taxon>Bacteroidales</taxon>
        <taxon>Prevotellaceae</taxon>
        <taxon>Prevotella</taxon>
    </lineage>
</organism>
<protein>
    <submittedName>
        <fullName evidence="2">Glycosyltransferase</fullName>
        <ecNumber evidence="2">2.4.-.-</ecNumber>
    </submittedName>
</protein>
<comment type="caution">
    <text evidence="2">The sequence shown here is derived from an EMBL/GenBank/DDBJ whole genome shotgun (WGS) entry which is preliminary data.</text>
</comment>
<dbReference type="Gene3D" id="3.40.50.2000">
    <property type="entry name" value="Glycogen Phosphorylase B"/>
    <property type="match status" value="1"/>
</dbReference>
<dbReference type="EC" id="2.4.-.-" evidence="2"/>
<dbReference type="Pfam" id="PF13439">
    <property type="entry name" value="Glyco_transf_4"/>
    <property type="match status" value="1"/>
</dbReference>
<reference evidence="2" key="2">
    <citation type="submission" date="2021-04" db="EMBL/GenBank/DDBJ databases">
        <authorList>
            <person name="Gilroy R."/>
        </authorList>
    </citation>
    <scope>NUCLEOTIDE SEQUENCE</scope>
    <source>
        <strain evidence="2">ChiHecec3B27-8219</strain>
    </source>
</reference>
<reference evidence="2" key="1">
    <citation type="journal article" date="2021" name="PeerJ">
        <title>Extensive microbial diversity within the chicken gut microbiome revealed by metagenomics and culture.</title>
        <authorList>
            <person name="Gilroy R."/>
            <person name="Ravi A."/>
            <person name="Getino M."/>
            <person name="Pursley I."/>
            <person name="Horton D.L."/>
            <person name="Alikhan N.F."/>
            <person name="Baker D."/>
            <person name="Gharbi K."/>
            <person name="Hall N."/>
            <person name="Watson M."/>
            <person name="Adriaenssens E.M."/>
            <person name="Foster-Nyarko E."/>
            <person name="Jarju S."/>
            <person name="Secka A."/>
            <person name="Antonio M."/>
            <person name="Oren A."/>
            <person name="Chaudhuri R.R."/>
            <person name="La Ragione R."/>
            <person name="Hildebrand F."/>
            <person name="Pallen M.J."/>
        </authorList>
    </citation>
    <scope>NUCLEOTIDE SEQUENCE</scope>
    <source>
        <strain evidence="2">ChiHecec3B27-8219</strain>
    </source>
</reference>
<gene>
    <name evidence="2" type="ORF">H9966_01755</name>
</gene>
<evidence type="ECO:0000313" key="2">
    <source>
        <dbReference type="EMBL" id="HIZ68600.1"/>
    </source>
</evidence>
<dbReference type="SUPFAM" id="SSF53756">
    <property type="entry name" value="UDP-Glycosyltransferase/glycogen phosphorylase"/>
    <property type="match status" value="1"/>
</dbReference>
<dbReference type="EMBL" id="DXBE01000019">
    <property type="protein sequence ID" value="HIZ68600.1"/>
    <property type="molecule type" value="Genomic_DNA"/>
</dbReference>
<sequence>MKRILHVAEPFTSGVLSFLRDITQRQVEEYEVYILYGVRPLTPPDVESLFDKRVRLIKSRCFRGALGTVLNPLAYGEVRKWFKQIEPDIVHLHSSASGFVGRWALRQDESILT</sequence>
<accession>A0A9D2JUZ6</accession>
<keyword evidence="2" id="KW-0328">Glycosyltransferase</keyword>
<dbReference type="Proteomes" id="UP000824055">
    <property type="component" value="Unassembled WGS sequence"/>
</dbReference>